<evidence type="ECO:0000256" key="2">
    <source>
        <dbReference type="ARBA" id="ARBA00006434"/>
    </source>
</evidence>
<feature type="transmembrane region" description="Helical" evidence="14">
    <location>
        <begin position="224"/>
        <end position="250"/>
    </location>
</feature>
<dbReference type="PANTHER" id="PTHR48086">
    <property type="entry name" value="SODIUM/PROLINE SYMPORTER-RELATED"/>
    <property type="match status" value="1"/>
</dbReference>
<evidence type="ECO:0000256" key="8">
    <source>
        <dbReference type="ARBA" id="ARBA00023053"/>
    </source>
</evidence>
<evidence type="ECO:0000313" key="16">
    <source>
        <dbReference type="Proteomes" id="UP001144256"/>
    </source>
</evidence>
<dbReference type="InterPro" id="IPR038377">
    <property type="entry name" value="Na/Glc_symporter_sf"/>
</dbReference>
<dbReference type="RefSeq" id="WP_281816543.1">
    <property type="nucleotide sequence ID" value="NZ_BRLB01000009.1"/>
</dbReference>
<evidence type="ECO:0000256" key="10">
    <source>
        <dbReference type="ARBA" id="ARBA00023136"/>
    </source>
</evidence>
<accession>A0A9W5YAJ8</accession>
<dbReference type="Pfam" id="PF00474">
    <property type="entry name" value="SSF"/>
    <property type="match status" value="1"/>
</dbReference>
<keyword evidence="10 14" id="KW-0472">Membrane</keyword>
<keyword evidence="6" id="KW-0769">Symport</keyword>
<evidence type="ECO:0000313" key="15">
    <source>
        <dbReference type="EMBL" id="GKX30400.1"/>
    </source>
</evidence>
<name>A0A9W5YAJ8_9FIRM</name>
<dbReference type="InterPro" id="IPR001734">
    <property type="entry name" value="Na/solute_symporter"/>
</dbReference>
<dbReference type="PROSITE" id="PS50283">
    <property type="entry name" value="NA_SOLUT_SYMP_3"/>
    <property type="match status" value="1"/>
</dbReference>
<evidence type="ECO:0000256" key="5">
    <source>
        <dbReference type="ARBA" id="ARBA00022692"/>
    </source>
</evidence>
<comment type="catalytic activity">
    <reaction evidence="12">
        <text>L-proline(in) + Na(+)(in) = L-proline(out) + Na(+)(out)</text>
        <dbReference type="Rhea" id="RHEA:28967"/>
        <dbReference type="ChEBI" id="CHEBI:29101"/>
        <dbReference type="ChEBI" id="CHEBI:60039"/>
    </reaction>
</comment>
<comment type="similarity">
    <text evidence="2 13">Belongs to the sodium:solute symporter (SSF) (TC 2.A.21) family.</text>
</comment>
<feature type="transmembrane region" description="Helical" evidence="14">
    <location>
        <begin position="425"/>
        <end position="444"/>
    </location>
</feature>
<keyword evidence="7 14" id="KW-1133">Transmembrane helix</keyword>
<keyword evidence="8" id="KW-0915">Sodium</keyword>
<dbReference type="InterPro" id="IPR050277">
    <property type="entry name" value="Sodium:Solute_Symporter"/>
</dbReference>
<evidence type="ECO:0000256" key="9">
    <source>
        <dbReference type="ARBA" id="ARBA00023065"/>
    </source>
</evidence>
<proteinExistence type="inferred from homology"/>
<feature type="transmembrane region" description="Helical" evidence="14">
    <location>
        <begin position="151"/>
        <end position="172"/>
    </location>
</feature>
<dbReference type="GO" id="GO:0006814">
    <property type="term" value="P:sodium ion transport"/>
    <property type="evidence" value="ECO:0007669"/>
    <property type="project" value="UniProtKB-KW"/>
</dbReference>
<feature type="transmembrane region" description="Helical" evidence="14">
    <location>
        <begin position="184"/>
        <end position="204"/>
    </location>
</feature>
<keyword evidence="16" id="KW-1185">Reference proteome</keyword>
<feature type="transmembrane region" description="Helical" evidence="14">
    <location>
        <begin position="450"/>
        <end position="471"/>
    </location>
</feature>
<dbReference type="Gene3D" id="1.20.1730.10">
    <property type="entry name" value="Sodium/glucose cotransporter"/>
    <property type="match status" value="1"/>
</dbReference>
<evidence type="ECO:0000256" key="11">
    <source>
        <dbReference type="ARBA" id="ARBA00023201"/>
    </source>
</evidence>
<reference evidence="15" key="1">
    <citation type="submission" date="2022-06" db="EMBL/GenBank/DDBJ databases">
        <title>Vallitalea longa sp. nov., an anaerobic bacterium isolated from marine sediment.</title>
        <authorList>
            <person name="Hirano S."/>
            <person name="Terahara T."/>
            <person name="Mori K."/>
            <person name="Hamada M."/>
            <person name="Matsumoto R."/>
            <person name="Kobayashi T."/>
        </authorList>
    </citation>
    <scope>NUCLEOTIDE SEQUENCE</scope>
    <source>
        <strain evidence="15">SH18-1</strain>
    </source>
</reference>
<protein>
    <submittedName>
        <fullName evidence="15">Sodium:solute symporter</fullName>
    </submittedName>
</protein>
<feature type="transmembrane region" description="Helical" evidence="14">
    <location>
        <begin position="120"/>
        <end position="139"/>
    </location>
</feature>
<keyword evidence="5 14" id="KW-0812">Transmembrane</keyword>
<sequence>MNIYWFFLIGYIVMIMVISAVSRKKVDGVSGYLLGGRSIPPWMSAFSYGTAYFSAVLFIGYAGKLGWNFGLSVLWIVIGNTVVGTYLAWEVLGKRTREMTQRLNVSTMPEFIGVRYKSKALKIISATIIFVFLMPYAASVYKGLGYLFEEIFGIPTYIILIVMMILTALYLFAGGLIAATMVDFIQGCIMIVGVILMLFFVIRFPSVGGLSGAVNNLKAINEELISPIGPPGVVPILSLVILTSLGSWGLPQMVHKFYTIKSEKSIKTAKWVSTAFALLITTGAYFTGSISRLIIQDCPTANGMPVYDRIIPLVISETLPTVVAAIILVLVLSASMSTLASLVLASSSAITIDLLKTVKPDISNRTLMWVMKVLCVLFVAFSYIIATADSPILNLASLSWGAVSGCLLAPYLLGLYWKKATKQGVWAGMITALTIVVTGVSKYGFTSANIPTVGALAIVVPIVTMSIVSLVTESYEERHLNYIFAKN</sequence>
<evidence type="ECO:0000256" key="3">
    <source>
        <dbReference type="ARBA" id="ARBA00022448"/>
    </source>
</evidence>
<dbReference type="GO" id="GO:0005886">
    <property type="term" value="C:plasma membrane"/>
    <property type="evidence" value="ECO:0007669"/>
    <property type="project" value="UniProtKB-SubCell"/>
</dbReference>
<feature type="transmembrane region" description="Helical" evidence="14">
    <location>
        <begin position="6"/>
        <end position="22"/>
    </location>
</feature>
<dbReference type="PANTHER" id="PTHR48086:SF3">
    <property type="entry name" value="SODIUM_PROLINE SYMPORTER"/>
    <property type="match status" value="1"/>
</dbReference>
<evidence type="ECO:0000256" key="6">
    <source>
        <dbReference type="ARBA" id="ARBA00022847"/>
    </source>
</evidence>
<dbReference type="GO" id="GO:0015293">
    <property type="term" value="F:symporter activity"/>
    <property type="evidence" value="ECO:0007669"/>
    <property type="project" value="UniProtKB-KW"/>
</dbReference>
<feature type="transmembrane region" description="Helical" evidence="14">
    <location>
        <begin position="69"/>
        <end position="89"/>
    </location>
</feature>
<feature type="transmembrane region" description="Helical" evidence="14">
    <location>
        <begin position="366"/>
        <end position="386"/>
    </location>
</feature>
<feature type="transmembrane region" description="Helical" evidence="14">
    <location>
        <begin position="271"/>
        <end position="295"/>
    </location>
</feature>
<feature type="transmembrane region" description="Helical" evidence="14">
    <location>
        <begin position="42"/>
        <end position="63"/>
    </location>
</feature>
<keyword evidence="9" id="KW-0406">Ion transport</keyword>
<comment type="caution">
    <text evidence="15">The sequence shown here is derived from an EMBL/GenBank/DDBJ whole genome shotgun (WGS) entry which is preliminary data.</text>
</comment>
<evidence type="ECO:0000256" key="13">
    <source>
        <dbReference type="RuleBase" id="RU362091"/>
    </source>
</evidence>
<dbReference type="AlphaFoldDB" id="A0A9W5YAJ8"/>
<dbReference type="EMBL" id="BRLB01000009">
    <property type="protein sequence ID" value="GKX30400.1"/>
    <property type="molecule type" value="Genomic_DNA"/>
</dbReference>
<evidence type="ECO:0000256" key="1">
    <source>
        <dbReference type="ARBA" id="ARBA00004651"/>
    </source>
</evidence>
<evidence type="ECO:0000256" key="4">
    <source>
        <dbReference type="ARBA" id="ARBA00022475"/>
    </source>
</evidence>
<gene>
    <name evidence="15" type="ORF">SH1V18_28800</name>
</gene>
<keyword evidence="4" id="KW-1003">Cell membrane</keyword>
<evidence type="ECO:0000256" key="12">
    <source>
        <dbReference type="ARBA" id="ARBA00033708"/>
    </source>
</evidence>
<evidence type="ECO:0000256" key="14">
    <source>
        <dbReference type="SAM" id="Phobius"/>
    </source>
</evidence>
<comment type="subcellular location">
    <subcellularLocation>
        <location evidence="1">Cell membrane</location>
        <topology evidence="1">Multi-pass membrane protein</topology>
    </subcellularLocation>
</comment>
<feature type="transmembrane region" description="Helical" evidence="14">
    <location>
        <begin position="392"/>
        <end position="413"/>
    </location>
</feature>
<keyword evidence="3" id="KW-0813">Transport</keyword>
<organism evidence="15 16">
    <name type="scientific">Vallitalea longa</name>
    <dbReference type="NCBI Taxonomy" id="2936439"/>
    <lineage>
        <taxon>Bacteria</taxon>
        <taxon>Bacillati</taxon>
        <taxon>Bacillota</taxon>
        <taxon>Clostridia</taxon>
        <taxon>Lachnospirales</taxon>
        <taxon>Vallitaleaceae</taxon>
        <taxon>Vallitalea</taxon>
    </lineage>
</organism>
<dbReference type="Proteomes" id="UP001144256">
    <property type="component" value="Unassembled WGS sequence"/>
</dbReference>
<evidence type="ECO:0000256" key="7">
    <source>
        <dbReference type="ARBA" id="ARBA00022989"/>
    </source>
</evidence>
<keyword evidence="11" id="KW-0739">Sodium transport</keyword>